<comment type="caution">
    <text evidence="2">The sequence shown here is derived from an EMBL/GenBank/DDBJ whole genome shotgun (WGS) entry which is preliminary data.</text>
</comment>
<reference evidence="2" key="1">
    <citation type="submission" date="2021-07" db="EMBL/GenBank/DDBJ databases">
        <authorList>
            <person name="Durling M."/>
        </authorList>
    </citation>
    <scope>NUCLEOTIDE SEQUENCE</scope>
</reference>
<accession>A0A9N9KME1</accession>
<proteinExistence type="predicted"/>
<feature type="region of interest" description="Disordered" evidence="1">
    <location>
        <begin position="41"/>
        <end position="66"/>
    </location>
</feature>
<protein>
    <submittedName>
        <fullName evidence="2">Uncharacterized protein</fullName>
    </submittedName>
</protein>
<dbReference type="OrthoDB" id="3434319at2759"/>
<dbReference type="Proteomes" id="UP000696280">
    <property type="component" value="Unassembled WGS sequence"/>
</dbReference>
<organism evidence="2 3">
    <name type="scientific">Hymenoscyphus fraxineus</name>
    <dbReference type="NCBI Taxonomy" id="746836"/>
    <lineage>
        <taxon>Eukaryota</taxon>
        <taxon>Fungi</taxon>
        <taxon>Dikarya</taxon>
        <taxon>Ascomycota</taxon>
        <taxon>Pezizomycotina</taxon>
        <taxon>Leotiomycetes</taxon>
        <taxon>Helotiales</taxon>
        <taxon>Helotiaceae</taxon>
        <taxon>Hymenoscyphus</taxon>
    </lineage>
</organism>
<gene>
    <name evidence="2" type="ORF">HYFRA_00003986</name>
</gene>
<dbReference type="AlphaFoldDB" id="A0A9N9KME1"/>
<evidence type="ECO:0000313" key="3">
    <source>
        <dbReference type="Proteomes" id="UP000696280"/>
    </source>
</evidence>
<evidence type="ECO:0000256" key="1">
    <source>
        <dbReference type="SAM" id="MobiDB-lite"/>
    </source>
</evidence>
<name>A0A9N9KME1_9HELO</name>
<evidence type="ECO:0000313" key="2">
    <source>
        <dbReference type="EMBL" id="CAG8949668.1"/>
    </source>
</evidence>
<sequence length="138" mass="15469">MCSCRCRLFNKSPISYGSTSRSENLYPSQVWSNWHGLCPKQSKQAPNRFQRRGSAEASSSRQPESAATILEPILAAHIFHFPENILDKATPQTSVQEWEPQIDTTPAEAMTFRRVPQAIPGLNQENLDFATGPRLVVI</sequence>
<keyword evidence="3" id="KW-1185">Reference proteome</keyword>
<dbReference type="EMBL" id="CAJVRL010000025">
    <property type="protein sequence ID" value="CAG8949668.1"/>
    <property type="molecule type" value="Genomic_DNA"/>
</dbReference>
<feature type="compositionally biased region" description="Polar residues" evidence="1">
    <location>
        <begin position="56"/>
        <end position="65"/>
    </location>
</feature>